<dbReference type="AlphaFoldDB" id="A0A6V8KPJ4"/>
<gene>
    <name evidence="2" type="ORF">Phou_099440</name>
</gene>
<feature type="domain" description="NAD(P)-binding" evidence="1">
    <location>
        <begin position="9"/>
        <end position="147"/>
    </location>
</feature>
<dbReference type="EMBL" id="BLPF01000004">
    <property type="protein sequence ID" value="GFJ85764.1"/>
    <property type="molecule type" value="Genomic_DNA"/>
</dbReference>
<dbReference type="InterPro" id="IPR036291">
    <property type="entry name" value="NAD(P)-bd_dom_sf"/>
</dbReference>
<accession>A0A6V8KPJ4</accession>
<evidence type="ECO:0000259" key="1">
    <source>
        <dbReference type="Pfam" id="PF13460"/>
    </source>
</evidence>
<keyword evidence="3" id="KW-1185">Reference proteome</keyword>
<protein>
    <submittedName>
        <fullName evidence="2">NmrA family transcriptional regulator</fullName>
    </submittedName>
</protein>
<dbReference type="SUPFAM" id="SSF51735">
    <property type="entry name" value="NAD(P)-binding Rossmann-fold domains"/>
    <property type="match status" value="1"/>
</dbReference>
<dbReference type="RefSeq" id="WP_173070998.1">
    <property type="nucleotide sequence ID" value="NZ_BAABGO010000002.1"/>
</dbReference>
<dbReference type="Gene3D" id="3.40.50.720">
    <property type="entry name" value="NAD(P)-binding Rossmann-like Domain"/>
    <property type="match status" value="1"/>
</dbReference>
<proteinExistence type="predicted"/>
<reference evidence="2 3" key="1">
    <citation type="submission" date="2020-03" db="EMBL/GenBank/DDBJ databases">
        <title>Whole genome shotgun sequence of Phytohabitans houttuyneae NBRC 108639.</title>
        <authorList>
            <person name="Komaki H."/>
            <person name="Tamura T."/>
        </authorList>
    </citation>
    <scope>NUCLEOTIDE SEQUENCE [LARGE SCALE GENOMIC DNA]</scope>
    <source>
        <strain evidence="2 3">NBRC 108639</strain>
    </source>
</reference>
<comment type="caution">
    <text evidence="2">The sequence shown here is derived from an EMBL/GenBank/DDBJ whole genome shotgun (WGS) entry which is preliminary data.</text>
</comment>
<reference evidence="2 3" key="2">
    <citation type="submission" date="2020-03" db="EMBL/GenBank/DDBJ databases">
        <authorList>
            <person name="Ichikawa N."/>
            <person name="Kimura A."/>
            <person name="Kitahashi Y."/>
            <person name="Uohara A."/>
        </authorList>
    </citation>
    <scope>NUCLEOTIDE SEQUENCE [LARGE SCALE GENOMIC DNA]</scope>
    <source>
        <strain evidence="2 3">NBRC 108639</strain>
    </source>
</reference>
<dbReference type="InterPro" id="IPR051207">
    <property type="entry name" value="ComplexI_NDUFA9_subunit"/>
</dbReference>
<evidence type="ECO:0000313" key="2">
    <source>
        <dbReference type="EMBL" id="GFJ85764.1"/>
    </source>
</evidence>
<dbReference type="Pfam" id="PF13460">
    <property type="entry name" value="NAD_binding_10"/>
    <property type="match status" value="1"/>
</dbReference>
<dbReference type="Proteomes" id="UP000482800">
    <property type="component" value="Unassembled WGS sequence"/>
</dbReference>
<dbReference type="PANTHER" id="PTHR12126:SF11">
    <property type="entry name" value="NADH DEHYDROGENASE [UBIQUINONE] 1 ALPHA SUBCOMPLEX SUBUNIT 9, MITOCHONDRIAL"/>
    <property type="match status" value="1"/>
</dbReference>
<dbReference type="GO" id="GO:0044877">
    <property type="term" value="F:protein-containing complex binding"/>
    <property type="evidence" value="ECO:0007669"/>
    <property type="project" value="TreeGrafter"/>
</dbReference>
<organism evidence="2 3">
    <name type="scientific">Phytohabitans houttuyneae</name>
    <dbReference type="NCBI Taxonomy" id="1076126"/>
    <lineage>
        <taxon>Bacteria</taxon>
        <taxon>Bacillati</taxon>
        <taxon>Actinomycetota</taxon>
        <taxon>Actinomycetes</taxon>
        <taxon>Micromonosporales</taxon>
        <taxon>Micromonosporaceae</taxon>
    </lineage>
</organism>
<dbReference type="InterPro" id="IPR016040">
    <property type="entry name" value="NAD(P)-bd_dom"/>
</dbReference>
<name>A0A6V8KPJ4_9ACTN</name>
<dbReference type="PANTHER" id="PTHR12126">
    <property type="entry name" value="NADH-UBIQUINONE OXIDOREDUCTASE 39 KDA SUBUNIT-RELATED"/>
    <property type="match status" value="1"/>
</dbReference>
<sequence>MTTPILLTGGTGTLGRQMLPLLRAAGRKVRVLSRRPGEDADGVEYLTGDLATGEGIDAAVTGVETVVHCAGSAKGDDIKARHLVRAASAAGVQHLVYISVVGADRVPVTSRADRAMFGYYAAKRAGEVAVAGSGIPWTTLRATQFHDLLLLTARQMAKLPVLPVPSGIRVQPVDSGEVAARMVELALGAPAGLVADLGGPRVYGMDELIRSYLRAVGKRRPLLPMRMPGGAAAAMRAGANLTTSGTTGRRTWEEFLAGVDG</sequence>
<evidence type="ECO:0000313" key="3">
    <source>
        <dbReference type="Proteomes" id="UP000482800"/>
    </source>
</evidence>